<dbReference type="STRING" id="13333.U5DA78"/>
<dbReference type="SUPFAM" id="SSF46565">
    <property type="entry name" value="Chaperone J-domain"/>
    <property type="match status" value="1"/>
</dbReference>
<dbReference type="InterPro" id="IPR018253">
    <property type="entry name" value="DnaJ_domain_CS"/>
</dbReference>
<sequence>MYASSPTIFVGERLSLTGNRFPITRLSLSNGFSSGFPSENRLSATNLRRKSAFSVSIKAFAETTCRNETADLQAEKQRSFYEILCVKETASLSEIKTAYRTLVKRFHPDAVSAGSNGRDFIKIRDAYSTLSDPKERAVYDLSIGVGKPPMKNGYGSLRGFRTTKWETDQCW</sequence>
<dbReference type="InterPro" id="IPR001623">
    <property type="entry name" value="DnaJ_domain"/>
</dbReference>
<dbReference type="eggNOG" id="KOG0712">
    <property type="taxonomic scope" value="Eukaryota"/>
</dbReference>
<dbReference type="Pfam" id="PF00226">
    <property type="entry name" value="DnaJ"/>
    <property type="match status" value="1"/>
</dbReference>
<organism evidence="2 3">
    <name type="scientific">Amborella trichopoda</name>
    <dbReference type="NCBI Taxonomy" id="13333"/>
    <lineage>
        <taxon>Eukaryota</taxon>
        <taxon>Viridiplantae</taxon>
        <taxon>Streptophyta</taxon>
        <taxon>Embryophyta</taxon>
        <taxon>Tracheophyta</taxon>
        <taxon>Spermatophyta</taxon>
        <taxon>Magnoliopsida</taxon>
        <taxon>Amborellales</taxon>
        <taxon>Amborellaceae</taxon>
        <taxon>Amborella</taxon>
    </lineage>
</organism>
<dbReference type="Proteomes" id="UP000017836">
    <property type="component" value="Unassembled WGS sequence"/>
</dbReference>
<evidence type="ECO:0000313" key="2">
    <source>
        <dbReference type="EMBL" id="ERN19100.1"/>
    </source>
</evidence>
<evidence type="ECO:0000313" key="3">
    <source>
        <dbReference type="Proteomes" id="UP000017836"/>
    </source>
</evidence>
<dbReference type="PRINTS" id="PR00625">
    <property type="entry name" value="JDOMAIN"/>
</dbReference>
<proteinExistence type="predicted"/>
<protein>
    <recommendedName>
        <fullName evidence="1">J domain-containing protein</fullName>
    </recommendedName>
</protein>
<dbReference type="KEGG" id="atr:18447474"/>
<dbReference type="PANTHER" id="PTHR45432:SF2">
    <property type="entry name" value="CHAPERONE PROTEIN DNAJ 11, CHLOROPLASTIC"/>
    <property type="match status" value="1"/>
</dbReference>
<dbReference type="GO" id="GO:0009507">
    <property type="term" value="C:chloroplast"/>
    <property type="evidence" value="ECO:0000318"/>
    <property type="project" value="GO_Central"/>
</dbReference>
<dbReference type="PROSITE" id="PS50076">
    <property type="entry name" value="DNAJ_2"/>
    <property type="match status" value="1"/>
</dbReference>
<dbReference type="AlphaFoldDB" id="U5DA78"/>
<reference evidence="3" key="1">
    <citation type="journal article" date="2013" name="Science">
        <title>The Amborella genome and the evolution of flowering plants.</title>
        <authorList>
            <consortium name="Amborella Genome Project"/>
        </authorList>
    </citation>
    <scope>NUCLEOTIDE SEQUENCE [LARGE SCALE GENOMIC DNA]</scope>
</reference>
<dbReference type="OrthoDB" id="445556at2759"/>
<keyword evidence="3" id="KW-1185">Reference proteome</keyword>
<dbReference type="SMART" id="SM00271">
    <property type="entry name" value="DnaJ"/>
    <property type="match status" value="1"/>
</dbReference>
<accession>U5DA78</accession>
<gene>
    <name evidence="2" type="ORF">AMTR_s00061p00131740</name>
</gene>
<feature type="domain" description="J" evidence="1">
    <location>
        <begin position="79"/>
        <end position="143"/>
    </location>
</feature>
<dbReference type="InterPro" id="IPR036869">
    <property type="entry name" value="J_dom_sf"/>
</dbReference>
<dbReference type="EMBL" id="KI392075">
    <property type="protein sequence ID" value="ERN19100.1"/>
    <property type="molecule type" value="Genomic_DNA"/>
</dbReference>
<dbReference type="Gramene" id="ERN19100">
    <property type="protein sequence ID" value="ERN19100"/>
    <property type="gene ID" value="AMTR_s00061p00131740"/>
</dbReference>
<dbReference type="PROSITE" id="PS00636">
    <property type="entry name" value="DNAJ_1"/>
    <property type="match status" value="1"/>
</dbReference>
<dbReference type="PANTHER" id="PTHR45432">
    <property type="entry name" value="CHAPERONE PROTEIN DNAJ 11, CHLOROPLASTIC-LIKE"/>
    <property type="match status" value="1"/>
</dbReference>
<evidence type="ECO:0000259" key="1">
    <source>
        <dbReference type="PROSITE" id="PS50076"/>
    </source>
</evidence>
<dbReference type="Gene3D" id="1.10.287.110">
    <property type="entry name" value="DnaJ domain"/>
    <property type="match status" value="1"/>
</dbReference>
<dbReference type="HOGENOM" id="CLU_017633_9_1_1"/>
<name>U5DA78_AMBTC</name>
<dbReference type="CDD" id="cd06257">
    <property type="entry name" value="DnaJ"/>
    <property type="match status" value="1"/>
</dbReference>